<sequence length="773" mass="85792">MAPRHDSFNRRRPVCNAILKWQLQQEEKRVAEAHYRLMRMSTPSPSSSLRVPGSSSFVRRLGAGKPRAEAPYHRELQAHERPVDDTRACLFESELLSQSQVRHSPMAVAAIHAAREVYSVREGHHVRRCDGRTSAILSDVEVPTVNRVRGREKGTDLSLNQLLDVEGETKIANRWWPAARVKTPDAVEYDVHEARAHADQLSEPPPGRAMDSTNSSFVDRFSGRNSTSYGTAISVHGNREQQSESRSNGAMRGDVMAPSELLTERAKSSAGQHSEVIAPGCAGTKSAALLAGGQSIAEILASLEITSTGSEALDGDSAARDNQNWDGSADGNRTQLSCGDFDCGDAPLSRTEVLSGVHFPRWSLIVVACCCVIGISGFLTEELLVILMWLFSKRIHSSSSRFDRKRMRDRADALQQQLQVFQLSIATMETKSQAALTGLRLLISRMRQDRERHQQMLVNGMQEFRHYISQSAYEIVEQERESIRARLIEVVAPQVSDDEGVDGQTVITAAVDIDSDLREDEDTTGEPVQVIATDGSLDKEKHSLPVNNHEVSGEQFRLKPAKAKPSHELVPRNEVAVSATGVSICDHAQDHAGPNVVENELVRVREVSRLMSEGPIPVPESEFNNISSSPIQEVITQRVQGAEPAVLSASDQDVIKIDAVVASVPEHIEAARYASGKPWDVIFMAAGITVLSACFVLRAYNINRRKRWLEERRRRRSQRALRLARQRARAMAARQGDSDEWNYDDTDGMEEVSLMTYTRGVEFDESRASDIER</sequence>
<keyword evidence="1" id="KW-0175">Coiled coil</keyword>
<comment type="caution">
    <text evidence="3">The sequence shown here is derived from an EMBL/GenBank/DDBJ whole genome shotgun (WGS) entry which is preliminary data.</text>
</comment>
<dbReference type="Proteomes" id="UP001162060">
    <property type="component" value="Unassembled WGS sequence"/>
</dbReference>
<evidence type="ECO:0000313" key="3">
    <source>
        <dbReference type="EMBL" id="CAK7909553.1"/>
    </source>
</evidence>
<gene>
    <name evidence="3" type="ORF">PM001_LOCUS3958</name>
</gene>
<dbReference type="AlphaFoldDB" id="A0AAV1TCC2"/>
<feature type="coiled-coil region" evidence="1">
    <location>
        <begin position="404"/>
        <end position="431"/>
    </location>
</feature>
<evidence type="ECO:0008006" key="5">
    <source>
        <dbReference type="Google" id="ProtNLM"/>
    </source>
</evidence>
<proteinExistence type="predicted"/>
<organism evidence="3 4">
    <name type="scientific">Peronospora matthiolae</name>
    <dbReference type="NCBI Taxonomy" id="2874970"/>
    <lineage>
        <taxon>Eukaryota</taxon>
        <taxon>Sar</taxon>
        <taxon>Stramenopiles</taxon>
        <taxon>Oomycota</taxon>
        <taxon>Peronosporomycetes</taxon>
        <taxon>Peronosporales</taxon>
        <taxon>Peronosporaceae</taxon>
        <taxon>Peronospora</taxon>
    </lineage>
</organism>
<keyword evidence="2" id="KW-1133">Transmembrane helix</keyword>
<evidence type="ECO:0000256" key="1">
    <source>
        <dbReference type="SAM" id="Coils"/>
    </source>
</evidence>
<feature type="transmembrane region" description="Helical" evidence="2">
    <location>
        <begin position="681"/>
        <end position="700"/>
    </location>
</feature>
<evidence type="ECO:0000313" key="4">
    <source>
        <dbReference type="Proteomes" id="UP001162060"/>
    </source>
</evidence>
<keyword evidence="2" id="KW-0812">Transmembrane</keyword>
<protein>
    <recommendedName>
        <fullName evidence="5">Transmembrane protein</fullName>
    </recommendedName>
</protein>
<accession>A0AAV1TCC2</accession>
<keyword evidence="2" id="KW-0472">Membrane</keyword>
<reference evidence="3" key="1">
    <citation type="submission" date="2024-01" db="EMBL/GenBank/DDBJ databases">
        <authorList>
            <person name="Webb A."/>
        </authorList>
    </citation>
    <scope>NUCLEOTIDE SEQUENCE</scope>
    <source>
        <strain evidence="3">Pm1</strain>
    </source>
</reference>
<name>A0AAV1TCC2_9STRA</name>
<dbReference type="EMBL" id="CAKLBY020000035">
    <property type="protein sequence ID" value="CAK7909553.1"/>
    <property type="molecule type" value="Genomic_DNA"/>
</dbReference>
<evidence type="ECO:0000256" key="2">
    <source>
        <dbReference type="SAM" id="Phobius"/>
    </source>
</evidence>